<organism evidence="1 2">
    <name type="scientific">Synaphobranchus kaupii</name>
    <name type="common">Kaup's arrowtooth eel</name>
    <dbReference type="NCBI Taxonomy" id="118154"/>
    <lineage>
        <taxon>Eukaryota</taxon>
        <taxon>Metazoa</taxon>
        <taxon>Chordata</taxon>
        <taxon>Craniata</taxon>
        <taxon>Vertebrata</taxon>
        <taxon>Euteleostomi</taxon>
        <taxon>Actinopterygii</taxon>
        <taxon>Neopterygii</taxon>
        <taxon>Teleostei</taxon>
        <taxon>Anguilliformes</taxon>
        <taxon>Synaphobranchidae</taxon>
        <taxon>Synaphobranchus</taxon>
    </lineage>
</organism>
<reference evidence="1" key="1">
    <citation type="journal article" date="2023" name="Science">
        <title>Genome structures resolve the early diversification of teleost fishes.</title>
        <authorList>
            <person name="Parey E."/>
            <person name="Louis A."/>
            <person name="Montfort J."/>
            <person name="Bouchez O."/>
            <person name="Roques C."/>
            <person name="Iampietro C."/>
            <person name="Lluch J."/>
            <person name="Castinel A."/>
            <person name="Donnadieu C."/>
            <person name="Desvignes T."/>
            <person name="Floi Bucao C."/>
            <person name="Jouanno E."/>
            <person name="Wen M."/>
            <person name="Mejri S."/>
            <person name="Dirks R."/>
            <person name="Jansen H."/>
            <person name="Henkel C."/>
            <person name="Chen W.J."/>
            <person name="Zahm M."/>
            <person name="Cabau C."/>
            <person name="Klopp C."/>
            <person name="Thompson A.W."/>
            <person name="Robinson-Rechavi M."/>
            <person name="Braasch I."/>
            <person name="Lecointre G."/>
            <person name="Bobe J."/>
            <person name="Postlethwait J.H."/>
            <person name="Berthelot C."/>
            <person name="Roest Crollius H."/>
            <person name="Guiguen Y."/>
        </authorList>
    </citation>
    <scope>NUCLEOTIDE SEQUENCE</scope>
    <source>
        <strain evidence="1">WJC10195</strain>
    </source>
</reference>
<sequence>MPLSVALTAAREQSSACFGHSGGRPSRPPVLAHVRPHSVPTARALKERDEKAPAVSPQLPHGCGRPGPWPWIHYARRLP</sequence>
<dbReference type="Proteomes" id="UP001152622">
    <property type="component" value="Chromosome 1"/>
</dbReference>
<evidence type="ECO:0000313" key="2">
    <source>
        <dbReference type="Proteomes" id="UP001152622"/>
    </source>
</evidence>
<protein>
    <submittedName>
        <fullName evidence="1">Uncharacterized protein</fullName>
    </submittedName>
</protein>
<accession>A0A9Q1GAE5</accession>
<proteinExistence type="predicted"/>
<keyword evidence="2" id="KW-1185">Reference proteome</keyword>
<evidence type="ECO:0000313" key="1">
    <source>
        <dbReference type="EMBL" id="KAJ8379960.1"/>
    </source>
</evidence>
<dbReference type="AlphaFoldDB" id="A0A9Q1GAE5"/>
<comment type="caution">
    <text evidence="1">The sequence shown here is derived from an EMBL/GenBank/DDBJ whole genome shotgun (WGS) entry which is preliminary data.</text>
</comment>
<gene>
    <name evidence="1" type="ORF">SKAU_G00007380</name>
</gene>
<dbReference type="EMBL" id="JAINUF010000001">
    <property type="protein sequence ID" value="KAJ8379960.1"/>
    <property type="molecule type" value="Genomic_DNA"/>
</dbReference>
<name>A0A9Q1GAE5_SYNKA</name>